<proteinExistence type="predicted"/>
<accession>A0A0R1W4E1</accession>
<dbReference type="PANTHER" id="PTHR30143">
    <property type="entry name" value="ACID HYDRATASE"/>
    <property type="match status" value="1"/>
</dbReference>
<protein>
    <submittedName>
        <fullName evidence="1">Fumarylacetoacetate (FAA) hydrolase</fullName>
    </submittedName>
</protein>
<comment type="caution">
    <text evidence="1">The sequence shown here is derived from an EMBL/GenBank/DDBJ whole genome shotgun (WGS) entry which is preliminary data.</text>
</comment>
<dbReference type="SUPFAM" id="SSF56529">
    <property type="entry name" value="FAH"/>
    <property type="match status" value="1"/>
</dbReference>
<dbReference type="GO" id="GO:0005737">
    <property type="term" value="C:cytoplasm"/>
    <property type="evidence" value="ECO:0007669"/>
    <property type="project" value="TreeGrafter"/>
</dbReference>
<sequence length="200" mass="22339">MTNTLGNLTEKENRFAQTLFDALQSQHKLTESNYANNVTDDDSAYRVQYKLTQLKNENVGGYKVSLTSKQTQDMFDADSPLYGAEVDHQWLKSPAQFHLSDLMEPLVEVELVFTATVDLSPNDSTNDLLRKTTVAPALEVPDARFLNWFPSLSKHMVMADNAVAGRVVYGEQKDTSNMSVDSLSNVQAELKLDGNALCKR</sequence>
<keyword evidence="1" id="KW-0378">Hydrolase</keyword>
<evidence type="ECO:0000313" key="2">
    <source>
        <dbReference type="Proteomes" id="UP000051820"/>
    </source>
</evidence>
<dbReference type="PATRIC" id="fig|1423807.3.peg.2353"/>
<gene>
    <name evidence="1" type="ORF">FD16_GL002286</name>
</gene>
<dbReference type="eggNOG" id="COG3971">
    <property type="taxonomic scope" value="Bacteria"/>
</dbReference>
<name>A0A0R1W4E1_9LACO</name>
<dbReference type="STRING" id="1423807.FD16_GL002286"/>
<dbReference type="PANTHER" id="PTHR30143:SF0">
    <property type="entry name" value="2-KETO-4-PENTENOATE HYDRATASE"/>
    <property type="match status" value="1"/>
</dbReference>
<keyword evidence="2" id="KW-1185">Reference proteome</keyword>
<reference evidence="1 2" key="1">
    <citation type="journal article" date="2015" name="Genome Announc.">
        <title>Expanding the biotechnology potential of lactobacilli through comparative genomics of 213 strains and associated genera.</title>
        <authorList>
            <person name="Sun Z."/>
            <person name="Harris H.M."/>
            <person name="McCann A."/>
            <person name="Guo C."/>
            <person name="Argimon S."/>
            <person name="Zhang W."/>
            <person name="Yang X."/>
            <person name="Jeffery I.B."/>
            <person name="Cooney J.C."/>
            <person name="Kagawa T.F."/>
            <person name="Liu W."/>
            <person name="Song Y."/>
            <person name="Salvetti E."/>
            <person name="Wrobel A."/>
            <person name="Rasinkangas P."/>
            <person name="Parkhill J."/>
            <person name="Rea M.C."/>
            <person name="O'Sullivan O."/>
            <person name="Ritari J."/>
            <person name="Douillard F.P."/>
            <person name="Paul Ross R."/>
            <person name="Yang R."/>
            <person name="Briner A.E."/>
            <person name="Felis G.E."/>
            <person name="de Vos W.M."/>
            <person name="Barrangou R."/>
            <person name="Klaenhammer T.R."/>
            <person name="Caufield P.W."/>
            <person name="Cui Y."/>
            <person name="Zhang H."/>
            <person name="O'Toole P.W."/>
        </authorList>
    </citation>
    <scope>NUCLEOTIDE SEQUENCE [LARGE SCALE GENOMIC DNA]</scope>
    <source>
        <strain evidence="1 2">DSM 5007</strain>
    </source>
</reference>
<dbReference type="Proteomes" id="UP000051820">
    <property type="component" value="Unassembled WGS sequence"/>
</dbReference>
<dbReference type="AlphaFoldDB" id="A0A0R1W4E1"/>
<organism evidence="1 2">
    <name type="scientific">Paucilactobacillus suebicus DSM 5007 = KCTC 3549</name>
    <dbReference type="NCBI Taxonomy" id="1423807"/>
    <lineage>
        <taxon>Bacteria</taxon>
        <taxon>Bacillati</taxon>
        <taxon>Bacillota</taxon>
        <taxon>Bacilli</taxon>
        <taxon>Lactobacillales</taxon>
        <taxon>Lactobacillaceae</taxon>
        <taxon>Paucilactobacillus</taxon>
    </lineage>
</organism>
<evidence type="ECO:0000313" key="1">
    <source>
        <dbReference type="EMBL" id="KRM12535.1"/>
    </source>
</evidence>
<dbReference type="InterPro" id="IPR050772">
    <property type="entry name" value="Hydratase-Decarb/MhpD_sf"/>
</dbReference>
<dbReference type="EMBL" id="AZGF01000007">
    <property type="protein sequence ID" value="KRM12535.1"/>
    <property type="molecule type" value="Genomic_DNA"/>
</dbReference>
<dbReference type="GO" id="GO:0008684">
    <property type="term" value="F:2-oxopent-4-enoate hydratase activity"/>
    <property type="evidence" value="ECO:0007669"/>
    <property type="project" value="TreeGrafter"/>
</dbReference>
<dbReference type="Gene3D" id="3.90.850.10">
    <property type="entry name" value="Fumarylacetoacetase-like, C-terminal domain"/>
    <property type="match status" value="1"/>
</dbReference>
<dbReference type="InterPro" id="IPR036663">
    <property type="entry name" value="Fumarylacetoacetase_C_sf"/>
</dbReference>
<dbReference type="GO" id="GO:0016787">
    <property type="term" value="F:hydrolase activity"/>
    <property type="evidence" value="ECO:0007669"/>
    <property type="project" value="UniProtKB-KW"/>
</dbReference>